<protein>
    <recommendedName>
        <fullName evidence="5">Secreted protein</fullName>
    </recommendedName>
</protein>
<feature type="region of interest" description="Disordered" evidence="1">
    <location>
        <begin position="51"/>
        <end position="105"/>
    </location>
</feature>
<accession>A0ABW0JUX6</accession>
<keyword evidence="4" id="KW-1185">Reference proteome</keyword>
<dbReference type="RefSeq" id="WP_377338471.1">
    <property type="nucleotide sequence ID" value="NZ_JALBWS010000015.1"/>
</dbReference>
<comment type="caution">
    <text evidence="3">The sequence shown here is derived from an EMBL/GenBank/DDBJ whole genome shotgun (WGS) entry which is preliminary data.</text>
</comment>
<evidence type="ECO:0008006" key="5">
    <source>
        <dbReference type="Google" id="ProtNLM"/>
    </source>
</evidence>
<evidence type="ECO:0000256" key="1">
    <source>
        <dbReference type="SAM" id="MobiDB-lite"/>
    </source>
</evidence>
<reference evidence="4" key="1">
    <citation type="journal article" date="2019" name="Int. J. Syst. Evol. Microbiol.">
        <title>The Global Catalogue of Microorganisms (GCM) 10K type strain sequencing project: providing services to taxonomists for standard genome sequencing and annotation.</title>
        <authorList>
            <consortium name="The Broad Institute Genomics Platform"/>
            <consortium name="The Broad Institute Genome Sequencing Center for Infectious Disease"/>
            <person name="Wu L."/>
            <person name="Ma J."/>
        </authorList>
    </citation>
    <scope>NUCLEOTIDE SEQUENCE [LARGE SCALE GENOMIC DNA]</scope>
    <source>
        <strain evidence="4">KACC 12822</strain>
    </source>
</reference>
<feature type="chain" id="PRO_5045298896" description="Secreted protein" evidence="2">
    <location>
        <begin position="26"/>
        <end position="105"/>
    </location>
</feature>
<evidence type="ECO:0000313" key="3">
    <source>
        <dbReference type="EMBL" id="MFC5439130.1"/>
    </source>
</evidence>
<keyword evidence="2" id="KW-0732">Signal</keyword>
<gene>
    <name evidence="3" type="ORF">ACFPK0_03765</name>
</gene>
<dbReference type="EMBL" id="JBHSMM010000001">
    <property type="protein sequence ID" value="MFC5439130.1"/>
    <property type="molecule type" value="Genomic_DNA"/>
</dbReference>
<feature type="signal peptide" evidence="2">
    <location>
        <begin position="1"/>
        <end position="25"/>
    </location>
</feature>
<evidence type="ECO:0000313" key="4">
    <source>
        <dbReference type="Proteomes" id="UP001596018"/>
    </source>
</evidence>
<evidence type="ECO:0000256" key="2">
    <source>
        <dbReference type="SAM" id="SignalP"/>
    </source>
</evidence>
<proteinExistence type="predicted"/>
<dbReference type="Proteomes" id="UP001596018">
    <property type="component" value="Unassembled WGS sequence"/>
</dbReference>
<organism evidence="3 4">
    <name type="scientific">Rhodanobacter ginsenosidimutans</name>
    <dbReference type="NCBI Taxonomy" id="490571"/>
    <lineage>
        <taxon>Bacteria</taxon>
        <taxon>Pseudomonadati</taxon>
        <taxon>Pseudomonadota</taxon>
        <taxon>Gammaproteobacteria</taxon>
        <taxon>Lysobacterales</taxon>
        <taxon>Rhodanobacteraceae</taxon>
        <taxon>Rhodanobacter</taxon>
    </lineage>
</organism>
<sequence>MNVKHWFIGCVVGLAGVAATLTVHANQADPTNSARMSPDRGARIVADADGACPARECPTPDEAAGNDTNRPDTHSNRSGGGSATPSTSGRRSHLGWQSLLPGSIQ</sequence>
<name>A0ABW0JUX6_9GAMM</name>